<comment type="cofactor">
    <cofactor evidence="2">
        <name>Mg(2+)</name>
        <dbReference type="ChEBI" id="CHEBI:18420"/>
    </cofactor>
</comment>
<feature type="binding site" evidence="9">
    <location>
        <position position="9"/>
    </location>
    <ligand>
        <name>a divalent metal cation</name>
        <dbReference type="ChEBI" id="CHEBI:60240"/>
    </ligand>
</feature>
<dbReference type="Gene3D" id="3.40.1210.10">
    <property type="entry name" value="Survival protein SurE-like phosphatase/nucleotidase"/>
    <property type="match status" value="1"/>
</dbReference>
<dbReference type="InterPro" id="IPR030048">
    <property type="entry name" value="SurE"/>
</dbReference>
<dbReference type="OrthoDB" id="9780815at2"/>
<dbReference type="EC" id="3.1.3.5" evidence="9"/>
<dbReference type="GO" id="GO:0046872">
    <property type="term" value="F:metal ion binding"/>
    <property type="evidence" value="ECO:0007669"/>
    <property type="project" value="UniProtKB-UniRule"/>
</dbReference>
<keyword evidence="12" id="KW-1185">Reference proteome</keyword>
<evidence type="ECO:0000256" key="5">
    <source>
        <dbReference type="ARBA" id="ARBA00022490"/>
    </source>
</evidence>
<proteinExistence type="inferred from homology"/>
<dbReference type="InterPro" id="IPR036523">
    <property type="entry name" value="SurE-like_sf"/>
</dbReference>
<comment type="cofactor">
    <cofactor evidence="9">
        <name>a divalent metal cation</name>
        <dbReference type="ChEBI" id="CHEBI:60240"/>
    </cofactor>
    <text evidence="9">Binds 1 divalent metal cation per subunit.</text>
</comment>
<dbReference type="PANTHER" id="PTHR30457:SF12">
    <property type="entry name" value="5'_3'-NUCLEOTIDASE SURE"/>
    <property type="match status" value="1"/>
</dbReference>
<dbReference type="GO" id="GO:0005737">
    <property type="term" value="C:cytoplasm"/>
    <property type="evidence" value="ECO:0007669"/>
    <property type="project" value="UniProtKB-SubCell"/>
</dbReference>
<keyword evidence="8 9" id="KW-0378">Hydrolase</keyword>
<dbReference type="AlphaFoldDB" id="A0A1M5WLX7"/>
<feature type="binding site" evidence="9">
    <location>
        <position position="10"/>
    </location>
    <ligand>
        <name>a divalent metal cation</name>
        <dbReference type="ChEBI" id="CHEBI:60240"/>
    </ligand>
</feature>
<organism evidence="11 12">
    <name type="scientific">Desulfofustis glycolicus DSM 9705</name>
    <dbReference type="NCBI Taxonomy" id="1121409"/>
    <lineage>
        <taxon>Bacteria</taxon>
        <taxon>Pseudomonadati</taxon>
        <taxon>Thermodesulfobacteriota</taxon>
        <taxon>Desulfobulbia</taxon>
        <taxon>Desulfobulbales</taxon>
        <taxon>Desulfocapsaceae</taxon>
        <taxon>Desulfofustis</taxon>
    </lineage>
</organism>
<dbReference type="GO" id="GO:0008253">
    <property type="term" value="F:5'-nucleotidase activity"/>
    <property type="evidence" value="ECO:0007669"/>
    <property type="project" value="UniProtKB-UniRule"/>
</dbReference>
<dbReference type="NCBIfam" id="TIGR00087">
    <property type="entry name" value="surE"/>
    <property type="match status" value="1"/>
</dbReference>
<evidence type="ECO:0000256" key="6">
    <source>
        <dbReference type="ARBA" id="ARBA00022723"/>
    </source>
</evidence>
<evidence type="ECO:0000256" key="8">
    <source>
        <dbReference type="ARBA" id="ARBA00022801"/>
    </source>
</evidence>
<dbReference type="Proteomes" id="UP000184139">
    <property type="component" value="Unassembled WGS sequence"/>
</dbReference>
<dbReference type="FunFam" id="3.40.1210.10:FF:000001">
    <property type="entry name" value="5'/3'-nucleotidase SurE"/>
    <property type="match status" value="1"/>
</dbReference>
<dbReference type="SUPFAM" id="SSF64167">
    <property type="entry name" value="SurE-like"/>
    <property type="match status" value="1"/>
</dbReference>
<dbReference type="RefSeq" id="WP_073376313.1">
    <property type="nucleotide sequence ID" value="NZ_FQXS01000013.1"/>
</dbReference>
<dbReference type="HAMAP" id="MF_00060">
    <property type="entry name" value="SurE"/>
    <property type="match status" value="1"/>
</dbReference>
<comment type="subcellular location">
    <subcellularLocation>
        <location evidence="3 9">Cytoplasm</location>
    </subcellularLocation>
</comment>
<dbReference type="Pfam" id="PF01975">
    <property type="entry name" value="SurE"/>
    <property type="match status" value="1"/>
</dbReference>
<evidence type="ECO:0000256" key="9">
    <source>
        <dbReference type="HAMAP-Rule" id="MF_00060"/>
    </source>
</evidence>
<sequence length="261" mass="28088">MTTILITNDDGIHSRGLEVLQKTLAILGRVVTVAPDRDNSAIAHALTMNRPLCLTRRAEDVFTLDGTPTDCVAIALSKVLDAPPDLLVSGINNGANIGDDISYSGTVSAAIEGTMYSVPSMAVSLVGTPPFSFAAAGPIVRDLAGRILDYGLPADTLMNVNIPQQRPIKGLRVTRQGRRIWKQAVQEVHDPWGRLRFWIGGGTPLLDAGKDTDVDAVHNGYVSVTPIHLDLTNHEGISYFREDLDLESWLLPPTGDSETGE</sequence>
<evidence type="ECO:0000313" key="11">
    <source>
        <dbReference type="EMBL" id="SHH88468.1"/>
    </source>
</evidence>
<feature type="binding site" evidence="9">
    <location>
        <position position="40"/>
    </location>
    <ligand>
        <name>a divalent metal cation</name>
        <dbReference type="ChEBI" id="CHEBI:60240"/>
    </ligand>
</feature>
<evidence type="ECO:0000313" key="12">
    <source>
        <dbReference type="Proteomes" id="UP000184139"/>
    </source>
</evidence>
<gene>
    <name evidence="9" type="primary">surE</name>
    <name evidence="11" type="ORF">SAMN02745124_02400</name>
</gene>
<dbReference type="GO" id="GO:0008254">
    <property type="term" value="F:3'-nucleotidase activity"/>
    <property type="evidence" value="ECO:0007669"/>
    <property type="project" value="TreeGrafter"/>
</dbReference>
<dbReference type="STRING" id="1121409.SAMN02745124_02400"/>
<evidence type="ECO:0000256" key="1">
    <source>
        <dbReference type="ARBA" id="ARBA00000815"/>
    </source>
</evidence>
<keyword evidence="6 9" id="KW-0479">Metal-binding</keyword>
<evidence type="ECO:0000256" key="7">
    <source>
        <dbReference type="ARBA" id="ARBA00022741"/>
    </source>
</evidence>
<accession>A0A1M5WLX7</accession>
<dbReference type="NCBIfam" id="NF001490">
    <property type="entry name" value="PRK00346.1-4"/>
    <property type="match status" value="1"/>
</dbReference>
<feature type="binding site" evidence="9">
    <location>
        <position position="92"/>
    </location>
    <ligand>
        <name>a divalent metal cation</name>
        <dbReference type="ChEBI" id="CHEBI:60240"/>
    </ligand>
</feature>
<comment type="function">
    <text evidence="9">Nucleotidase that shows phosphatase activity on nucleoside 5'-monophosphates.</text>
</comment>
<reference evidence="11 12" key="1">
    <citation type="submission" date="2016-11" db="EMBL/GenBank/DDBJ databases">
        <authorList>
            <person name="Jaros S."/>
            <person name="Januszkiewicz K."/>
            <person name="Wedrychowicz H."/>
        </authorList>
    </citation>
    <scope>NUCLEOTIDE SEQUENCE [LARGE SCALE GENOMIC DNA]</scope>
    <source>
        <strain evidence="11 12">DSM 9705</strain>
    </source>
</reference>
<evidence type="ECO:0000256" key="2">
    <source>
        <dbReference type="ARBA" id="ARBA00001946"/>
    </source>
</evidence>
<keyword evidence="7 9" id="KW-0547">Nucleotide-binding</keyword>
<comment type="catalytic activity">
    <reaction evidence="1 9">
        <text>a ribonucleoside 5'-phosphate + H2O = a ribonucleoside + phosphate</text>
        <dbReference type="Rhea" id="RHEA:12484"/>
        <dbReference type="ChEBI" id="CHEBI:15377"/>
        <dbReference type="ChEBI" id="CHEBI:18254"/>
        <dbReference type="ChEBI" id="CHEBI:43474"/>
        <dbReference type="ChEBI" id="CHEBI:58043"/>
        <dbReference type="EC" id="3.1.3.5"/>
    </reaction>
</comment>
<evidence type="ECO:0000259" key="10">
    <source>
        <dbReference type="Pfam" id="PF01975"/>
    </source>
</evidence>
<protein>
    <recommendedName>
        <fullName evidence="9">5'-nucleotidase SurE</fullName>
        <ecNumber evidence="9">3.1.3.5</ecNumber>
    </recommendedName>
    <alternativeName>
        <fullName evidence="9">Nucleoside 5'-monophosphate phosphohydrolase</fullName>
    </alternativeName>
</protein>
<evidence type="ECO:0000256" key="3">
    <source>
        <dbReference type="ARBA" id="ARBA00004496"/>
    </source>
</evidence>
<dbReference type="InterPro" id="IPR002828">
    <property type="entry name" value="SurE-like_Pase/nucleotidase"/>
</dbReference>
<dbReference type="PANTHER" id="PTHR30457">
    <property type="entry name" value="5'-NUCLEOTIDASE SURE"/>
    <property type="match status" value="1"/>
</dbReference>
<dbReference type="EMBL" id="FQXS01000013">
    <property type="protein sequence ID" value="SHH88468.1"/>
    <property type="molecule type" value="Genomic_DNA"/>
</dbReference>
<keyword evidence="5 9" id="KW-0963">Cytoplasm</keyword>
<comment type="similarity">
    <text evidence="4 9">Belongs to the SurE nucleotidase family.</text>
</comment>
<name>A0A1M5WLX7_9BACT</name>
<dbReference type="GO" id="GO:0000166">
    <property type="term" value="F:nucleotide binding"/>
    <property type="evidence" value="ECO:0007669"/>
    <property type="project" value="UniProtKB-KW"/>
</dbReference>
<dbReference type="GO" id="GO:0004309">
    <property type="term" value="F:exopolyphosphatase activity"/>
    <property type="evidence" value="ECO:0007669"/>
    <property type="project" value="TreeGrafter"/>
</dbReference>
<evidence type="ECO:0000256" key="4">
    <source>
        <dbReference type="ARBA" id="ARBA00011062"/>
    </source>
</evidence>
<feature type="domain" description="Survival protein SurE-like phosphatase/nucleotidase" evidence="10">
    <location>
        <begin position="4"/>
        <end position="182"/>
    </location>
</feature>